<gene>
    <name evidence="15" type="primary">atpF</name>
    <name evidence="18" type="ORF">F2P47_10250</name>
</gene>
<evidence type="ECO:0000256" key="7">
    <source>
        <dbReference type="ARBA" id="ARBA00022781"/>
    </source>
</evidence>
<dbReference type="Proteomes" id="UP000468901">
    <property type="component" value="Unassembled WGS sequence"/>
</dbReference>
<keyword evidence="9 15" id="KW-0406">Ion transport</keyword>
<dbReference type="AlphaFoldDB" id="A0A6N6VKK0"/>
<dbReference type="Pfam" id="PF00430">
    <property type="entry name" value="ATP-synt_B"/>
    <property type="match status" value="1"/>
</dbReference>
<dbReference type="RefSeq" id="WP_152216265.1">
    <property type="nucleotide sequence ID" value="NZ_JBAQYD010000243.1"/>
</dbReference>
<evidence type="ECO:0000256" key="2">
    <source>
        <dbReference type="ARBA" id="ARBA00005513"/>
    </source>
</evidence>
<comment type="function">
    <text evidence="12 15">F(1)F(0) ATP synthase produces ATP from ADP in the presence of a proton or sodium gradient. F-type ATPases consist of two structural domains, F(1) containing the extramembraneous catalytic core and F(0) containing the membrane proton channel, linked together by a central stalk and a peripheral stalk. During catalysis, ATP synthesis in the catalytic domain of F(1) is coupled via a rotary mechanism of the central stalk subunits to proton translocation.</text>
</comment>
<keyword evidence="17" id="KW-0175">Coiled coil</keyword>
<dbReference type="InterPro" id="IPR002146">
    <property type="entry name" value="ATP_synth_b/b'su_bac/chlpt"/>
</dbReference>
<keyword evidence="8 15" id="KW-1133">Transmembrane helix</keyword>
<comment type="subunit">
    <text evidence="14 15">F-type ATPases have 2 components, F(1) - the catalytic core - and F(0) - the membrane proton channel. F(1) has five subunits: alpha(3), beta(3), gamma(1), delta(1), epsilon(1). F(0) has three main subunits: a(1), b(2) and c(10-14). The alpha and beta chains form an alternating ring which encloses part of the gamma chain. F(1) is attached to F(0) by a central stalk formed by the gamma and epsilon chains, while a peripheral stalk is formed by the delta and b chains.</text>
</comment>
<accession>A0A6N6VKK0</accession>
<dbReference type="GO" id="GO:0005886">
    <property type="term" value="C:plasma membrane"/>
    <property type="evidence" value="ECO:0007669"/>
    <property type="project" value="UniProtKB-SubCell"/>
</dbReference>
<protein>
    <recommendedName>
        <fullName evidence="15">ATP synthase subunit b</fullName>
    </recommendedName>
    <alternativeName>
        <fullName evidence="15">ATP synthase F(0) sector subunit b</fullName>
    </alternativeName>
    <alternativeName>
        <fullName evidence="15">ATPase subunit I</fullName>
    </alternativeName>
    <alternativeName>
        <fullName evidence="15">F-type ATPase subunit b</fullName>
        <shortName evidence="15">F-ATPase subunit b</shortName>
    </alternativeName>
</protein>
<dbReference type="PANTHER" id="PTHR33445:SF1">
    <property type="entry name" value="ATP SYNTHASE SUBUNIT B"/>
    <property type="match status" value="1"/>
</dbReference>
<dbReference type="GO" id="GO:0045259">
    <property type="term" value="C:proton-transporting ATP synthase complex"/>
    <property type="evidence" value="ECO:0007669"/>
    <property type="project" value="UniProtKB-KW"/>
</dbReference>
<evidence type="ECO:0000256" key="6">
    <source>
        <dbReference type="ARBA" id="ARBA00022692"/>
    </source>
</evidence>
<organism evidence="18 19">
    <name type="scientific">Parvibaculum sedimenti</name>
    <dbReference type="NCBI Taxonomy" id="2608632"/>
    <lineage>
        <taxon>Bacteria</taxon>
        <taxon>Pseudomonadati</taxon>
        <taxon>Pseudomonadota</taxon>
        <taxon>Alphaproteobacteria</taxon>
        <taxon>Hyphomicrobiales</taxon>
        <taxon>Parvibaculaceae</taxon>
        <taxon>Parvibaculum</taxon>
    </lineage>
</organism>
<evidence type="ECO:0000256" key="14">
    <source>
        <dbReference type="ARBA" id="ARBA00025830"/>
    </source>
</evidence>
<comment type="subcellular location">
    <subcellularLocation>
        <location evidence="1">Cell inner membrane</location>
        <topology evidence="1">Single-pass membrane protein</topology>
    </subcellularLocation>
    <subcellularLocation>
        <location evidence="15">Cell membrane</location>
        <topology evidence="15">Single-pass membrane protein</topology>
    </subcellularLocation>
</comment>
<reference evidence="18 19" key="1">
    <citation type="submission" date="2019-09" db="EMBL/GenBank/DDBJ databases">
        <title>Parvibaculum sedimenti sp. nov., isolated from sediment.</title>
        <authorList>
            <person name="Wang Y."/>
        </authorList>
    </citation>
    <scope>NUCLEOTIDE SEQUENCE [LARGE SCALE GENOMIC DNA]</scope>
    <source>
        <strain evidence="18 19">HXT-9</strain>
    </source>
</reference>
<keyword evidence="7 15" id="KW-0375">Hydrogen ion transport</keyword>
<evidence type="ECO:0000256" key="8">
    <source>
        <dbReference type="ARBA" id="ARBA00022989"/>
    </source>
</evidence>
<sequence>MEFLATGQFWVLVALLIFIGILIYMKVPGMLAAQLDKRSTEIADELEQARRLREEAQQLLASYQRKQTEAMKEADEIVAQAKAEAERLAADTQANLKALVERRQQVAEDKIRQAETQALQEVRAVAADIAVSAAYKLIAEKVDAAKDAGIVEASISELSSKLH</sequence>
<keyword evidence="4 15" id="KW-1003">Cell membrane</keyword>
<dbReference type="PANTHER" id="PTHR33445">
    <property type="entry name" value="ATP SYNTHASE SUBUNIT B', CHLOROPLASTIC"/>
    <property type="match status" value="1"/>
</dbReference>
<comment type="function">
    <text evidence="13">Component of the F(0) channel, it forms part of the peripheral stalk, linking F(1) to F(0). The b'-subunit is a diverged and duplicated form of b found in plants and photosynthetic bacteria.</text>
</comment>
<evidence type="ECO:0000256" key="12">
    <source>
        <dbReference type="ARBA" id="ARBA00025198"/>
    </source>
</evidence>
<evidence type="ECO:0000256" key="1">
    <source>
        <dbReference type="ARBA" id="ARBA00004377"/>
    </source>
</evidence>
<feature type="transmembrane region" description="Helical" evidence="15">
    <location>
        <begin position="6"/>
        <end position="25"/>
    </location>
</feature>
<feature type="coiled-coil region" evidence="17">
    <location>
        <begin position="32"/>
        <end position="117"/>
    </location>
</feature>
<dbReference type="EMBL" id="WESC01000008">
    <property type="protein sequence ID" value="KAB7739885.1"/>
    <property type="molecule type" value="Genomic_DNA"/>
</dbReference>
<evidence type="ECO:0000256" key="3">
    <source>
        <dbReference type="ARBA" id="ARBA00022448"/>
    </source>
</evidence>
<evidence type="ECO:0000256" key="13">
    <source>
        <dbReference type="ARBA" id="ARBA00025614"/>
    </source>
</evidence>
<evidence type="ECO:0000256" key="11">
    <source>
        <dbReference type="ARBA" id="ARBA00023310"/>
    </source>
</evidence>
<comment type="caution">
    <text evidence="18">The sequence shown here is derived from an EMBL/GenBank/DDBJ whole genome shotgun (WGS) entry which is preliminary data.</text>
</comment>
<proteinExistence type="inferred from homology"/>
<dbReference type="InterPro" id="IPR050059">
    <property type="entry name" value="ATP_synthase_B_chain"/>
</dbReference>
<evidence type="ECO:0000256" key="10">
    <source>
        <dbReference type="ARBA" id="ARBA00023136"/>
    </source>
</evidence>
<keyword evidence="3 15" id="KW-0813">Transport</keyword>
<evidence type="ECO:0000256" key="17">
    <source>
        <dbReference type="SAM" id="Coils"/>
    </source>
</evidence>
<evidence type="ECO:0000256" key="5">
    <source>
        <dbReference type="ARBA" id="ARBA00022547"/>
    </source>
</evidence>
<keyword evidence="10 15" id="KW-0472">Membrane</keyword>
<name>A0A6N6VKK0_9HYPH</name>
<comment type="similarity">
    <text evidence="2 15 16">Belongs to the ATPase B chain family.</text>
</comment>
<evidence type="ECO:0000256" key="15">
    <source>
        <dbReference type="HAMAP-Rule" id="MF_01398"/>
    </source>
</evidence>
<keyword evidence="11 15" id="KW-0066">ATP synthesis</keyword>
<evidence type="ECO:0000313" key="18">
    <source>
        <dbReference type="EMBL" id="KAB7739885.1"/>
    </source>
</evidence>
<dbReference type="GO" id="GO:0046961">
    <property type="term" value="F:proton-transporting ATPase activity, rotational mechanism"/>
    <property type="evidence" value="ECO:0007669"/>
    <property type="project" value="TreeGrafter"/>
</dbReference>
<evidence type="ECO:0000256" key="4">
    <source>
        <dbReference type="ARBA" id="ARBA00022475"/>
    </source>
</evidence>
<keyword evidence="19" id="KW-1185">Reference proteome</keyword>
<keyword evidence="5 15" id="KW-0138">CF(0)</keyword>
<evidence type="ECO:0000313" key="19">
    <source>
        <dbReference type="Proteomes" id="UP000468901"/>
    </source>
</evidence>
<dbReference type="HAMAP" id="MF_01398">
    <property type="entry name" value="ATP_synth_b_bprime"/>
    <property type="match status" value="1"/>
</dbReference>
<evidence type="ECO:0000256" key="9">
    <source>
        <dbReference type="ARBA" id="ARBA00023065"/>
    </source>
</evidence>
<keyword evidence="6 15" id="KW-0812">Transmembrane</keyword>
<evidence type="ECO:0000256" key="16">
    <source>
        <dbReference type="RuleBase" id="RU003848"/>
    </source>
</evidence>
<dbReference type="CDD" id="cd06503">
    <property type="entry name" value="ATP-synt_Fo_b"/>
    <property type="match status" value="1"/>
</dbReference>
<dbReference type="GO" id="GO:0046933">
    <property type="term" value="F:proton-transporting ATP synthase activity, rotational mechanism"/>
    <property type="evidence" value="ECO:0007669"/>
    <property type="project" value="UniProtKB-UniRule"/>
</dbReference>